<dbReference type="GO" id="GO:0034605">
    <property type="term" value="P:cellular response to heat"/>
    <property type="evidence" value="ECO:0007669"/>
    <property type="project" value="TreeGrafter"/>
</dbReference>
<protein>
    <recommendedName>
        <fullName evidence="4">ATPase AAA-type core domain-containing protein</fullName>
    </recommendedName>
</protein>
<feature type="region of interest" description="Disordered" evidence="3">
    <location>
        <begin position="1"/>
        <end position="38"/>
    </location>
</feature>
<feature type="compositionally biased region" description="Low complexity" evidence="3">
    <location>
        <begin position="13"/>
        <end position="24"/>
    </location>
</feature>
<dbReference type="InterPro" id="IPR027417">
    <property type="entry name" value="P-loop_NTPase"/>
</dbReference>
<dbReference type="AlphaFoldDB" id="A0AAQ3WP15"/>
<proteinExistence type="predicted"/>
<sequence length="355" mass="39164">MPRRAPLPRRRQLPQLPDAPQQPRHPGTRARSLPAAAVPSPGAAPPLCALLRHRYCATPLAQPGVGKTAVVEGLTQRVVRGNQPPRCRLISLDMGALVAGTKYRGEFEERLMAVLKKVETAAGKVIFFIDGIHLVLGAGMTEGSMDAANLFKPMLPRGQLWCIGATTLEEYCKYVEKNTAFERRFQAGGENLMLTEAVGPEQFAEGRLLWAKANWPRPSLSSSSTTRTCLSALTCPCTWSSTCCSPDRNTTWVRRHFRPELLNWLNEIVIFDSVTRGAEEGRSPPNEGHGCRCITLAVTDAAPDIILSLLYNPRSEKNAKNLYNKNNDGPSLSKKYEFHTGRRSSRGAATPCRRF</sequence>
<dbReference type="SUPFAM" id="SSF52540">
    <property type="entry name" value="P-loop containing nucleoside triphosphate hydrolases"/>
    <property type="match status" value="1"/>
</dbReference>
<name>A0AAQ3WP15_PASNO</name>
<dbReference type="EMBL" id="CP144748">
    <property type="protein sequence ID" value="WVZ68758.1"/>
    <property type="molecule type" value="Genomic_DNA"/>
</dbReference>
<feature type="region of interest" description="Disordered" evidence="3">
    <location>
        <begin position="333"/>
        <end position="355"/>
    </location>
</feature>
<dbReference type="PANTHER" id="PTHR11638">
    <property type="entry name" value="ATP-DEPENDENT CLP PROTEASE"/>
    <property type="match status" value="1"/>
</dbReference>
<evidence type="ECO:0000313" key="6">
    <source>
        <dbReference type="Proteomes" id="UP001341281"/>
    </source>
</evidence>
<dbReference type="InterPro" id="IPR018368">
    <property type="entry name" value="ClpA/B_CS1"/>
</dbReference>
<feature type="domain" description="ATPase AAA-type core" evidence="4">
    <location>
        <begin position="62"/>
        <end position="157"/>
    </location>
</feature>
<dbReference type="GO" id="GO:0016887">
    <property type="term" value="F:ATP hydrolysis activity"/>
    <property type="evidence" value="ECO:0007669"/>
    <property type="project" value="InterPro"/>
</dbReference>
<evidence type="ECO:0000259" key="4">
    <source>
        <dbReference type="Pfam" id="PF00004"/>
    </source>
</evidence>
<reference evidence="5 6" key="1">
    <citation type="submission" date="2024-02" db="EMBL/GenBank/DDBJ databases">
        <title>High-quality chromosome-scale genome assembly of Pensacola bahiagrass (Paspalum notatum Flugge var. saurae).</title>
        <authorList>
            <person name="Vega J.M."/>
            <person name="Podio M."/>
            <person name="Orjuela J."/>
            <person name="Siena L.A."/>
            <person name="Pessino S.C."/>
            <person name="Combes M.C."/>
            <person name="Mariac C."/>
            <person name="Albertini E."/>
            <person name="Pupilli F."/>
            <person name="Ortiz J.P.A."/>
            <person name="Leblanc O."/>
        </authorList>
    </citation>
    <scope>NUCLEOTIDE SEQUENCE [LARGE SCALE GENOMIC DNA]</scope>
    <source>
        <strain evidence="5">R1</strain>
        <tissue evidence="5">Leaf</tissue>
    </source>
</reference>
<evidence type="ECO:0000256" key="2">
    <source>
        <dbReference type="ARBA" id="ARBA00022840"/>
    </source>
</evidence>
<dbReference type="Proteomes" id="UP001341281">
    <property type="component" value="Chromosome 04"/>
</dbReference>
<dbReference type="PROSITE" id="PS00870">
    <property type="entry name" value="CLPAB_1"/>
    <property type="match status" value="1"/>
</dbReference>
<dbReference type="CDD" id="cd00009">
    <property type="entry name" value="AAA"/>
    <property type="match status" value="1"/>
</dbReference>
<dbReference type="GO" id="GO:0005524">
    <property type="term" value="F:ATP binding"/>
    <property type="evidence" value="ECO:0007669"/>
    <property type="project" value="UniProtKB-KW"/>
</dbReference>
<keyword evidence="2" id="KW-0067">ATP-binding</keyword>
<evidence type="ECO:0000256" key="1">
    <source>
        <dbReference type="ARBA" id="ARBA00022741"/>
    </source>
</evidence>
<accession>A0AAQ3WP15</accession>
<dbReference type="PANTHER" id="PTHR11638:SF18">
    <property type="entry name" value="HEAT SHOCK PROTEIN 104"/>
    <property type="match status" value="1"/>
</dbReference>
<dbReference type="InterPro" id="IPR050130">
    <property type="entry name" value="ClpA_ClpB"/>
</dbReference>
<dbReference type="Gene3D" id="3.40.50.300">
    <property type="entry name" value="P-loop containing nucleotide triphosphate hydrolases"/>
    <property type="match status" value="1"/>
</dbReference>
<evidence type="ECO:0000256" key="3">
    <source>
        <dbReference type="SAM" id="MobiDB-lite"/>
    </source>
</evidence>
<dbReference type="InterPro" id="IPR003959">
    <property type="entry name" value="ATPase_AAA_core"/>
</dbReference>
<keyword evidence="6" id="KW-1185">Reference proteome</keyword>
<keyword evidence="1" id="KW-0547">Nucleotide-binding</keyword>
<feature type="compositionally biased region" description="Basic residues" evidence="3">
    <location>
        <begin position="1"/>
        <end position="12"/>
    </location>
</feature>
<evidence type="ECO:0000313" key="5">
    <source>
        <dbReference type="EMBL" id="WVZ68758.1"/>
    </source>
</evidence>
<gene>
    <name evidence="5" type="ORF">U9M48_017656</name>
</gene>
<dbReference type="Pfam" id="PF00004">
    <property type="entry name" value="AAA"/>
    <property type="match status" value="1"/>
</dbReference>
<dbReference type="GO" id="GO:0005737">
    <property type="term" value="C:cytoplasm"/>
    <property type="evidence" value="ECO:0007669"/>
    <property type="project" value="TreeGrafter"/>
</dbReference>
<organism evidence="5 6">
    <name type="scientific">Paspalum notatum var. saurae</name>
    <dbReference type="NCBI Taxonomy" id="547442"/>
    <lineage>
        <taxon>Eukaryota</taxon>
        <taxon>Viridiplantae</taxon>
        <taxon>Streptophyta</taxon>
        <taxon>Embryophyta</taxon>
        <taxon>Tracheophyta</taxon>
        <taxon>Spermatophyta</taxon>
        <taxon>Magnoliopsida</taxon>
        <taxon>Liliopsida</taxon>
        <taxon>Poales</taxon>
        <taxon>Poaceae</taxon>
        <taxon>PACMAD clade</taxon>
        <taxon>Panicoideae</taxon>
        <taxon>Andropogonodae</taxon>
        <taxon>Paspaleae</taxon>
        <taxon>Paspalinae</taxon>
        <taxon>Paspalum</taxon>
    </lineage>
</organism>